<proteinExistence type="predicted"/>
<accession>A0A0F9JLJ2</accession>
<sequence>MISVIVPYKEDRGHLKQCIDSINAQTYRDFELIESQSDGTLPQNFNWGLRQAKGEFIKMVQDDDWLPSDSLWNLINGIGDSSWVIGNVWQMSNNPPYIYKPPYLDFDSNLNHYALHMGSTLYRKDMLDVIGGMDETLTTGEEYDMHLKIMSLGYAPAYIDKEVYNYRMWSGGKSVIYRKKRTEWRKNELAKIKERYLK</sequence>
<dbReference type="Gene3D" id="3.90.550.10">
    <property type="entry name" value="Spore Coat Polysaccharide Biosynthesis Protein SpsA, Chain A"/>
    <property type="match status" value="2"/>
</dbReference>
<dbReference type="SUPFAM" id="SSF53448">
    <property type="entry name" value="Nucleotide-diphospho-sugar transferases"/>
    <property type="match status" value="1"/>
</dbReference>
<comment type="caution">
    <text evidence="1">The sequence shown here is derived from an EMBL/GenBank/DDBJ whole genome shotgun (WGS) entry which is preliminary data.</text>
</comment>
<dbReference type="GO" id="GO:0016757">
    <property type="term" value="F:glycosyltransferase activity"/>
    <property type="evidence" value="ECO:0007669"/>
    <property type="project" value="TreeGrafter"/>
</dbReference>
<evidence type="ECO:0000313" key="1">
    <source>
        <dbReference type="EMBL" id="KKM70714.1"/>
    </source>
</evidence>
<gene>
    <name evidence="1" type="ORF">LCGC14_1437900</name>
</gene>
<protein>
    <recommendedName>
        <fullName evidence="2">Glycosyltransferase 2-like domain-containing protein</fullName>
    </recommendedName>
</protein>
<dbReference type="AlphaFoldDB" id="A0A0F9JLJ2"/>
<reference evidence="1" key="1">
    <citation type="journal article" date="2015" name="Nature">
        <title>Complex archaea that bridge the gap between prokaryotes and eukaryotes.</title>
        <authorList>
            <person name="Spang A."/>
            <person name="Saw J.H."/>
            <person name="Jorgensen S.L."/>
            <person name="Zaremba-Niedzwiedzka K."/>
            <person name="Martijn J."/>
            <person name="Lind A.E."/>
            <person name="van Eijk R."/>
            <person name="Schleper C."/>
            <person name="Guy L."/>
            <person name="Ettema T.J."/>
        </authorList>
    </citation>
    <scope>NUCLEOTIDE SEQUENCE</scope>
</reference>
<organism evidence="1">
    <name type="scientific">marine sediment metagenome</name>
    <dbReference type="NCBI Taxonomy" id="412755"/>
    <lineage>
        <taxon>unclassified sequences</taxon>
        <taxon>metagenomes</taxon>
        <taxon>ecological metagenomes</taxon>
    </lineage>
</organism>
<evidence type="ECO:0008006" key="2">
    <source>
        <dbReference type="Google" id="ProtNLM"/>
    </source>
</evidence>
<dbReference type="PANTHER" id="PTHR22916">
    <property type="entry name" value="GLYCOSYLTRANSFERASE"/>
    <property type="match status" value="1"/>
</dbReference>
<dbReference type="PANTHER" id="PTHR22916:SF3">
    <property type="entry name" value="UDP-GLCNAC:BETAGAL BETA-1,3-N-ACETYLGLUCOSAMINYLTRANSFERASE-LIKE PROTEIN 1"/>
    <property type="match status" value="1"/>
</dbReference>
<dbReference type="EMBL" id="LAZR01009765">
    <property type="protein sequence ID" value="KKM70714.1"/>
    <property type="molecule type" value="Genomic_DNA"/>
</dbReference>
<name>A0A0F9JLJ2_9ZZZZ</name>
<dbReference type="InterPro" id="IPR029044">
    <property type="entry name" value="Nucleotide-diphossugar_trans"/>
</dbReference>